<evidence type="ECO:0000256" key="4">
    <source>
        <dbReference type="ARBA" id="ARBA00022741"/>
    </source>
</evidence>
<protein>
    <recommendedName>
        <fullName evidence="1">non-specific serine/threonine protein kinase</fullName>
        <ecNumber evidence="1">2.7.11.1</ecNumber>
    </recommendedName>
</protein>
<dbReference type="KEGG" id="scs:Sta7437_2144"/>
<dbReference type="GO" id="GO:0004674">
    <property type="term" value="F:protein serine/threonine kinase activity"/>
    <property type="evidence" value="ECO:0007669"/>
    <property type="project" value="UniProtKB-KW"/>
</dbReference>
<dbReference type="InterPro" id="IPR011009">
    <property type="entry name" value="Kinase-like_dom_sf"/>
</dbReference>
<proteinExistence type="predicted"/>
<keyword evidence="3" id="KW-0808">Transferase</keyword>
<comment type="catalytic activity">
    <reaction evidence="8">
        <text>L-seryl-[protein] + ATP = O-phospho-L-seryl-[protein] + ADP + H(+)</text>
        <dbReference type="Rhea" id="RHEA:17989"/>
        <dbReference type="Rhea" id="RHEA-COMP:9863"/>
        <dbReference type="Rhea" id="RHEA-COMP:11604"/>
        <dbReference type="ChEBI" id="CHEBI:15378"/>
        <dbReference type="ChEBI" id="CHEBI:29999"/>
        <dbReference type="ChEBI" id="CHEBI:30616"/>
        <dbReference type="ChEBI" id="CHEBI:83421"/>
        <dbReference type="ChEBI" id="CHEBI:456216"/>
        <dbReference type="EC" id="2.7.11.1"/>
    </reaction>
</comment>
<feature type="domain" description="Protein kinase" evidence="11">
    <location>
        <begin position="18"/>
        <end position="289"/>
    </location>
</feature>
<keyword evidence="4 9" id="KW-0547">Nucleotide-binding</keyword>
<dbReference type="PROSITE" id="PS00107">
    <property type="entry name" value="PROTEIN_KINASE_ATP"/>
    <property type="match status" value="1"/>
</dbReference>
<dbReference type="Gene3D" id="1.10.510.10">
    <property type="entry name" value="Transferase(Phosphotransferase) domain 1"/>
    <property type="match status" value="1"/>
</dbReference>
<dbReference type="PROSITE" id="PS00109">
    <property type="entry name" value="PROTEIN_KINASE_TYR"/>
    <property type="match status" value="1"/>
</dbReference>
<keyword evidence="10" id="KW-1133">Transmembrane helix</keyword>
<dbReference type="EMBL" id="CP003653">
    <property type="protein sequence ID" value="AFZ35693.1"/>
    <property type="molecule type" value="Genomic_DNA"/>
</dbReference>
<dbReference type="CDD" id="cd14014">
    <property type="entry name" value="STKc_PknB_like"/>
    <property type="match status" value="1"/>
</dbReference>
<feature type="transmembrane region" description="Helical" evidence="10">
    <location>
        <begin position="353"/>
        <end position="372"/>
    </location>
</feature>
<sequence>MARSSALLRDGTILNDRYRIIREIGRGGFGRTYLAEDTQRYREKCVLKEFAPQVENDRDLHKAEELFEREAGILYQLKHEQIPRFEALLKTRISGKESLFLVQEYIEGDSYWDLLKRTGKFSEVEVTQLLKQLLPVLEYIHSENLIHRDISPDNLILREKDEQPVLIDFGCVKLAANAVSKSTGQSITLIGKKGYAPEEQMRSGQAFPSSDLYSLGVTILVLLTAKQPHDLYDMHQGIWRWQSEVKVSLHLTKILEKMLAYHPRDRYQSAQQVIKALEVNQISIVSNFVSKIRTLIVAPGNPETQNNPNHPLSQIASHVNTNISRLKTKALTVSRQITQPPPEVSKVSHFSKLGLVATGLIILPGILTFTLIRNLLSTPNNFPNLTNSSLSQQEQDVQQEIYERLQLLKLNPGNFYGQVDEEFYRRYPQLKNVQLTGQLEHRQYREIWYKIADTLLQEQEKNISINN</sequence>
<dbReference type="PANTHER" id="PTHR24363">
    <property type="entry name" value="SERINE/THREONINE PROTEIN KINASE"/>
    <property type="match status" value="1"/>
</dbReference>
<evidence type="ECO:0000256" key="7">
    <source>
        <dbReference type="ARBA" id="ARBA00047899"/>
    </source>
</evidence>
<evidence type="ECO:0000313" key="12">
    <source>
        <dbReference type="EMBL" id="AFZ35693.1"/>
    </source>
</evidence>
<evidence type="ECO:0000256" key="6">
    <source>
        <dbReference type="ARBA" id="ARBA00022840"/>
    </source>
</evidence>
<evidence type="ECO:0000313" key="13">
    <source>
        <dbReference type="Proteomes" id="UP000010473"/>
    </source>
</evidence>
<reference evidence="13" key="1">
    <citation type="journal article" date="2013" name="Proc. Natl. Acad. Sci. U.S.A.">
        <title>Improving the coverage of the cyanobacterial phylum using diversity-driven genome sequencing.</title>
        <authorList>
            <person name="Shih P.M."/>
            <person name="Wu D."/>
            <person name="Latifi A."/>
            <person name="Axen S.D."/>
            <person name="Fewer D.P."/>
            <person name="Talla E."/>
            <person name="Calteau A."/>
            <person name="Cai F."/>
            <person name="Tandeau de Marsac N."/>
            <person name="Rippka R."/>
            <person name="Herdman M."/>
            <person name="Sivonen K."/>
            <person name="Coursin T."/>
            <person name="Laurent T."/>
            <person name="Goodwin L."/>
            <person name="Nolan M."/>
            <person name="Davenport K.W."/>
            <person name="Han C.S."/>
            <person name="Rubin E.M."/>
            <person name="Eisen J.A."/>
            <person name="Woyke T."/>
            <person name="Gugger M."/>
            <person name="Kerfeld C.A."/>
        </authorList>
    </citation>
    <scope>NUCLEOTIDE SEQUENCE [LARGE SCALE GENOMIC DNA]</scope>
    <source>
        <strain evidence="13">ATCC 29371 / PCC 7437</strain>
    </source>
</reference>
<evidence type="ECO:0000256" key="1">
    <source>
        <dbReference type="ARBA" id="ARBA00012513"/>
    </source>
</evidence>
<evidence type="ECO:0000256" key="3">
    <source>
        <dbReference type="ARBA" id="ARBA00022679"/>
    </source>
</evidence>
<evidence type="ECO:0000256" key="8">
    <source>
        <dbReference type="ARBA" id="ARBA00048679"/>
    </source>
</evidence>
<keyword evidence="2 12" id="KW-0723">Serine/threonine-protein kinase</keyword>
<dbReference type="GO" id="GO:0005524">
    <property type="term" value="F:ATP binding"/>
    <property type="evidence" value="ECO:0007669"/>
    <property type="project" value="UniProtKB-UniRule"/>
</dbReference>
<dbReference type="InterPro" id="IPR017441">
    <property type="entry name" value="Protein_kinase_ATP_BS"/>
</dbReference>
<dbReference type="Proteomes" id="UP000010473">
    <property type="component" value="Chromosome"/>
</dbReference>
<dbReference type="RefSeq" id="WP_015193361.1">
    <property type="nucleotide sequence ID" value="NC_019748.1"/>
</dbReference>
<evidence type="ECO:0000256" key="10">
    <source>
        <dbReference type="SAM" id="Phobius"/>
    </source>
</evidence>
<dbReference type="OrthoDB" id="507628at2"/>
<feature type="binding site" evidence="9">
    <location>
        <position position="48"/>
    </location>
    <ligand>
        <name>ATP</name>
        <dbReference type="ChEBI" id="CHEBI:30616"/>
    </ligand>
</feature>
<evidence type="ECO:0000259" key="11">
    <source>
        <dbReference type="PROSITE" id="PS50011"/>
    </source>
</evidence>
<keyword evidence="10" id="KW-0812">Transmembrane</keyword>
<dbReference type="AlphaFoldDB" id="K9XT36"/>
<dbReference type="Gene3D" id="3.30.200.20">
    <property type="entry name" value="Phosphorylase Kinase, domain 1"/>
    <property type="match status" value="1"/>
</dbReference>
<keyword evidence="5 12" id="KW-0418">Kinase</keyword>
<comment type="catalytic activity">
    <reaction evidence="7">
        <text>L-threonyl-[protein] + ATP = O-phospho-L-threonyl-[protein] + ADP + H(+)</text>
        <dbReference type="Rhea" id="RHEA:46608"/>
        <dbReference type="Rhea" id="RHEA-COMP:11060"/>
        <dbReference type="Rhea" id="RHEA-COMP:11605"/>
        <dbReference type="ChEBI" id="CHEBI:15378"/>
        <dbReference type="ChEBI" id="CHEBI:30013"/>
        <dbReference type="ChEBI" id="CHEBI:30616"/>
        <dbReference type="ChEBI" id="CHEBI:61977"/>
        <dbReference type="ChEBI" id="CHEBI:456216"/>
        <dbReference type="EC" id="2.7.11.1"/>
    </reaction>
</comment>
<keyword evidence="10" id="KW-0472">Membrane</keyword>
<dbReference type="EC" id="2.7.11.1" evidence="1"/>
<dbReference type="SUPFAM" id="SSF56112">
    <property type="entry name" value="Protein kinase-like (PK-like)"/>
    <property type="match status" value="1"/>
</dbReference>
<accession>K9XT36</accession>
<dbReference type="PANTHER" id="PTHR24363:SF0">
    <property type="entry name" value="SERINE_THREONINE KINASE LIKE DOMAIN CONTAINING 1"/>
    <property type="match status" value="1"/>
</dbReference>
<organism evidence="12 13">
    <name type="scientific">Stanieria cyanosphaera (strain ATCC 29371 / PCC 7437)</name>
    <dbReference type="NCBI Taxonomy" id="111780"/>
    <lineage>
        <taxon>Bacteria</taxon>
        <taxon>Bacillati</taxon>
        <taxon>Cyanobacteriota</taxon>
        <taxon>Cyanophyceae</taxon>
        <taxon>Pleurocapsales</taxon>
        <taxon>Dermocarpellaceae</taxon>
        <taxon>Stanieria</taxon>
    </lineage>
</organism>
<evidence type="ECO:0000256" key="9">
    <source>
        <dbReference type="PROSITE-ProRule" id="PRU10141"/>
    </source>
</evidence>
<dbReference type="STRING" id="111780.Sta7437_2144"/>
<dbReference type="InterPro" id="IPR000719">
    <property type="entry name" value="Prot_kinase_dom"/>
</dbReference>
<dbReference type="Pfam" id="PF00069">
    <property type="entry name" value="Pkinase"/>
    <property type="match status" value="1"/>
</dbReference>
<dbReference type="eggNOG" id="COG0515">
    <property type="taxonomic scope" value="Bacteria"/>
</dbReference>
<dbReference type="PATRIC" id="fig|111780.3.peg.2235"/>
<dbReference type="PROSITE" id="PS50011">
    <property type="entry name" value="PROTEIN_KINASE_DOM"/>
    <property type="match status" value="1"/>
</dbReference>
<keyword evidence="13" id="KW-1185">Reference proteome</keyword>
<name>K9XT36_STAC7</name>
<keyword evidence="6 9" id="KW-0067">ATP-binding</keyword>
<dbReference type="InterPro" id="IPR008266">
    <property type="entry name" value="Tyr_kinase_AS"/>
</dbReference>
<evidence type="ECO:0000256" key="2">
    <source>
        <dbReference type="ARBA" id="ARBA00022527"/>
    </source>
</evidence>
<gene>
    <name evidence="12" type="ordered locus">Sta7437_2144</name>
</gene>
<evidence type="ECO:0000256" key="5">
    <source>
        <dbReference type="ARBA" id="ARBA00022777"/>
    </source>
</evidence>
<dbReference type="HOGENOM" id="CLU_027264_0_0_3"/>